<name>A0A4Z2F1E0_9TELE</name>
<dbReference type="AlphaFoldDB" id="A0A4Z2F1E0"/>
<proteinExistence type="predicted"/>
<gene>
    <name evidence="1" type="ORF">EYF80_055368</name>
</gene>
<sequence>MGVTGSPYLAVLVVLQPALQVRRVGPRVEAAPLEGQQGAGGGGAGRHHRMERVVEGGGVLVGPLEYARSAGLMSTARTLARGSSAAALLGAASVSK</sequence>
<evidence type="ECO:0000313" key="2">
    <source>
        <dbReference type="Proteomes" id="UP000314294"/>
    </source>
</evidence>
<comment type="caution">
    <text evidence="1">The sequence shown here is derived from an EMBL/GenBank/DDBJ whole genome shotgun (WGS) entry which is preliminary data.</text>
</comment>
<dbReference type="EMBL" id="SRLO01001956">
    <property type="protein sequence ID" value="TNN34474.1"/>
    <property type="molecule type" value="Genomic_DNA"/>
</dbReference>
<evidence type="ECO:0000313" key="1">
    <source>
        <dbReference type="EMBL" id="TNN34474.1"/>
    </source>
</evidence>
<dbReference type="Proteomes" id="UP000314294">
    <property type="component" value="Unassembled WGS sequence"/>
</dbReference>
<protein>
    <submittedName>
        <fullName evidence="1">Uncharacterized protein</fullName>
    </submittedName>
</protein>
<reference evidence="1 2" key="1">
    <citation type="submission" date="2019-03" db="EMBL/GenBank/DDBJ databases">
        <title>First draft genome of Liparis tanakae, snailfish: a comprehensive survey of snailfish specific genes.</title>
        <authorList>
            <person name="Kim W."/>
            <person name="Song I."/>
            <person name="Jeong J.-H."/>
            <person name="Kim D."/>
            <person name="Kim S."/>
            <person name="Ryu S."/>
            <person name="Song J.Y."/>
            <person name="Lee S.K."/>
        </authorList>
    </citation>
    <scope>NUCLEOTIDE SEQUENCE [LARGE SCALE GENOMIC DNA]</scope>
    <source>
        <tissue evidence="1">Muscle</tissue>
    </source>
</reference>
<keyword evidence="2" id="KW-1185">Reference proteome</keyword>
<organism evidence="1 2">
    <name type="scientific">Liparis tanakae</name>
    <name type="common">Tanaka's snailfish</name>
    <dbReference type="NCBI Taxonomy" id="230148"/>
    <lineage>
        <taxon>Eukaryota</taxon>
        <taxon>Metazoa</taxon>
        <taxon>Chordata</taxon>
        <taxon>Craniata</taxon>
        <taxon>Vertebrata</taxon>
        <taxon>Euteleostomi</taxon>
        <taxon>Actinopterygii</taxon>
        <taxon>Neopterygii</taxon>
        <taxon>Teleostei</taxon>
        <taxon>Neoteleostei</taxon>
        <taxon>Acanthomorphata</taxon>
        <taxon>Eupercaria</taxon>
        <taxon>Perciformes</taxon>
        <taxon>Cottioidei</taxon>
        <taxon>Cottales</taxon>
        <taxon>Liparidae</taxon>
        <taxon>Liparis</taxon>
    </lineage>
</organism>
<accession>A0A4Z2F1E0</accession>